<dbReference type="InterPro" id="IPR020051">
    <property type="entry name" value="SagB-type_dehydrogenase"/>
</dbReference>
<feature type="compositionally biased region" description="Low complexity" evidence="1">
    <location>
        <begin position="271"/>
        <end position="280"/>
    </location>
</feature>
<reference evidence="3" key="1">
    <citation type="journal article" date="2019" name="Int. J. Syst. Evol. Microbiol.">
        <title>The Global Catalogue of Microorganisms (GCM) 10K type strain sequencing project: providing services to taxonomists for standard genome sequencing and annotation.</title>
        <authorList>
            <consortium name="The Broad Institute Genomics Platform"/>
            <consortium name="The Broad Institute Genome Sequencing Center for Infectious Disease"/>
            <person name="Wu L."/>
            <person name="Ma J."/>
        </authorList>
    </citation>
    <scope>NUCLEOTIDE SEQUENCE [LARGE SCALE GENOMIC DNA]</scope>
    <source>
        <strain evidence="3">CECT 7649</strain>
    </source>
</reference>
<proteinExistence type="predicted"/>
<keyword evidence="3" id="KW-1185">Reference proteome</keyword>
<comment type="caution">
    <text evidence="2">The sequence shown here is derived from an EMBL/GenBank/DDBJ whole genome shotgun (WGS) entry which is preliminary data.</text>
</comment>
<dbReference type="Proteomes" id="UP001596496">
    <property type="component" value="Unassembled WGS sequence"/>
</dbReference>
<evidence type="ECO:0000256" key="1">
    <source>
        <dbReference type="SAM" id="MobiDB-lite"/>
    </source>
</evidence>
<sequence length="601" mass="61607">MHGTTATGAPGDATRLYLAAMRNRGPLSIDRANAPTRHKRYPDAERTILPWTTRNDTPPNPPGERATGDDTALDPPGRTAPRNGPALDLVGELLRELLGVARLVWSHELNDLGDPLGGPPMLLVGRPAPSGGGLYPVEAYVAAGEPRVPGLPAALYHYDPVHHALERVRPGDHIPALSGLLADPATPDVTLVLSAVFWRSMFKYGDFGYRLICQETGVLLAQAMAVAGRLGMTARARLRFPDADLDRLLGLDGAREATLAVLALTLPPTAASAASSPSASNDGAPLSPPRPSQRQVAPLAGAVAKESTPLPLPMPDGPAAGLHRAGAARHRPAPSPGTVPSPGAAPASMATPSSAPVPSPDAAPSCGASRLRPRPPAGTGTVIPLPEPAPEVRLAAGVPRRASPTAGYRPVALPGGALGAILAAAAGGYPADLPDAGEGPAATALCLLALRVDGLPPGGYWYDPERRELVEVAGAERVAAVAGARLLPNTRVALRGAAAALVPVGDPLAGVDLFGDRWYRLQQIEAGLVVHRAALAAAALGLAARIHSDGANDTTDEVLGIAATPLRSLSFLATGTPLTGGPLLARQIPPTAREEVTPIPR</sequence>
<protein>
    <submittedName>
        <fullName evidence="2">SagB family peptide dehydrogenase</fullName>
    </submittedName>
</protein>
<dbReference type="Gene3D" id="3.40.109.10">
    <property type="entry name" value="NADH Oxidase"/>
    <property type="match status" value="2"/>
</dbReference>
<gene>
    <name evidence="2" type="ORF">ACFQSB_24610</name>
</gene>
<dbReference type="InterPro" id="IPR000415">
    <property type="entry name" value="Nitroreductase-like"/>
</dbReference>
<dbReference type="SUPFAM" id="SSF55469">
    <property type="entry name" value="FMN-dependent nitroreductase-like"/>
    <property type="match status" value="2"/>
</dbReference>
<feature type="region of interest" description="Disordered" evidence="1">
    <location>
        <begin position="271"/>
        <end position="387"/>
    </location>
</feature>
<dbReference type="NCBIfam" id="TIGR03605">
    <property type="entry name" value="antibiot_sagB"/>
    <property type="match status" value="1"/>
</dbReference>
<name>A0ABW2P717_9ACTN</name>
<dbReference type="PANTHER" id="PTHR43745:SF2">
    <property type="entry name" value="NITROREDUCTASE MJ1384-RELATED"/>
    <property type="match status" value="1"/>
</dbReference>
<evidence type="ECO:0000313" key="2">
    <source>
        <dbReference type="EMBL" id="MFC7385412.1"/>
    </source>
</evidence>
<dbReference type="EMBL" id="JBHTCG010000018">
    <property type="protein sequence ID" value="MFC7385412.1"/>
    <property type="molecule type" value="Genomic_DNA"/>
</dbReference>
<organism evidence="2 3">
    <name type="scientific">Sphaerisporangium rhizosphaerae</name>
    <dbReference type="NCBI Taxonomy" id="2269375"/>
    <lineage>
        <taxon>Bacteria</taxon>
        <taxon>Bacillati</taxon>
        <taxon>Actinomycetota</taxon>
        <taxon>Actinomycetes</taxon>
        <taxon>Streptosporangiales</taxon>
        <taxon>Streptosporangiaceae</taxon>
        <taxon>Sphaerisporangium</taxon>
    </lineage>
</organism>
<feature type="region of interest" description="Disordered" evidence="1">
    <location>
        <begin position="28"/>
        <end position="84"/>
    </location>
</feature>
<dbReference type="CDD" id="cd02142">
    <property type="entry name" value="McbC_SagB-like_oxidoreductase"/>
    <property type="match status" value="1"/>
</dbReference>
<feature type="compositionally biased region" description="Low complexity" evidence="1">
    <location>
        <begin position="340"/>
        <end position="354"/>
    </location>
</feature>
<accession>A0ABW2P717</accession>
<dbReference type="PANTHER" id="PTHR43745">
    <property type="entry name" value="NITROREDUCTASE MJ1384-RELATED"/>
    <property type="match status" value="1"/>
</dbReference>
<evidence type="ECO:0000313" key="3">
    <source>
        <dbReference type="Proteomes" id="UP001596496"/>
    </source>
</evidence>
<dbReference type="InterPro" id="IPR052544">
    <property type="entry name" value="Bacteriocin_Proc_Enz"/>
</dbReference>
<dbReference type="RefSeq" id="WP_380829347.1">
    <property type="nucleotide sequence ID" value="NZ_JBHTCG010000018.1"/>
</dbReference>